<dbReference type="HOGENOM" id="CLU_105788_4_0_6"/>
<protein>
    <submittedName>
        <fullName evidence="2">GCN5-related N-acetyltransferase</fullName>
    </submittedName>
</protein>
<organism evidence="2 3">
    <name type="scientific">Ferrimonas balearica (strain DSM 9799 / CCM 4581 / KCTC 23876 / PAT)</name>
    <dbReference type="NCBI Taxonomy" id="550540"/>
    <lineage>
        <taxon>Bacteria</taxon>
        <taxon>Pseudomonadati</taxon>
        <taxon>Pseudomonadota</taxon>
        <taxon>Gammaproteobacteria</taxon>
        <taxon>Alteromonadales</taxon>
        <taxon>Ferrimonadaceae</taxon>
        <taxon>Ferrimonas</taxon>
    </lineage>
</organism>
<dbReference type="PROSITE" id="PS51186">
    <property type="entry name" value="GNAT"/>
    <property type="match status" value="1"/>
</dbReference>
<dbReference type="AlphaFoldDB" id="E1SQP7"/>
<proteinExistence type="predicted"/>
<dbReference type="SUPFAM" id="SSF55729">
    <property type="entry name" value="Acyl-CoA N-acyltransferases (Nat)"/>
    <property type="match status" value="1"/>
</dbReference>
<accession>E1SQP7</accession>
<dbReference type="STRING" id="550540.Fbal_1641"/>
<evidence type="ECO:0000313" key="3">
    <source>
        <dbReference type="Proteomes" id="UP000006683"/>
    </source>
</evidence>
<dbReference type="CDD" id="cd04301">
    <property type="entry name" value="NAT_SF"/>
    <property type="match status" value="1"/>
</dbReference>
<name>E1SQP7_FERBD</name>
<dbReference type="eggNOG" id="COG1247">
    <property type="taxonomic scope" value="Bacteria"/>
</dbReference>
<dbReference type="Proteomes" id="UP000006683">
    <property type="component" value="Chromosome"/>
</dbReference>
<reference evidence="2 3" key="1">
    <citation type="journal article" date="2010" name="Stand. Genomic Sci.">
        <title>Complete genome sequence of Ferrimonas balearica type strain (PAT).</title>
        <authorList>
            <person name="Nolan M."/>
            <person name="Sikorski J."/>
            <person name="Davenport K."/>
            <person name="Lucas S."/>
            <person name="Glavina Del Rio T."/>
            <person name="Tice H."/>
            <person name="Cheng J."/>
            <person name="Goodwin L."/>
            <person name="Pitluck S."/>
            <person name="Liolios K."/>
            <person name="Ivanova N."/>
            <person name="Mavromatis K."/>
            <person name="Ovchinnikova G."/>
            <person name="Pati A."/>
            <person name="Chen A."/>
            <person name="Palaniappan K."/>
            <person name="Land M."/>
            <person name="Hauser L."/>
            <person name="Chang Y."/>
            <person name="Jeffries C."/>
            <person name="Tapia R."/>
            <person name="Brettin T."/>
            <person name="Detter J."/>
            <person name="Han C."/>
            <person name="Yasawong M."/>
            <person name="Rohde M."/>
            <person name="Tindall B."/>
            <person name="Goker M."/>
            <person name="Woyke T."/>
            <person name="Bristow J."/>
            <person name="Eisen J."/>
            <person name="Markowitz V."/>
            <person name="Hugenholtz P."/>
            <person name="Kyrpides N."/>
            <person name="Klenk H."/>
            <person name="Lapidus A."/>
        </authorList>
    </citation>
    <scope>NUCLEOTIDE SEQUENCE [LARGE SCALE GENOMIC DNA]</scope>
    <source>
        <strain evidence="3">DSM 9799 / CCM 4581 / KCTC 23876 / PAT</strain>
    </source>
</reference>
<dbReference type="Pfam" id="PF00583">
    <property type="entry name" value="Acetyltransf_1"/>
    <property type="match status" value="1"/>
</dbReference>
<dbReference type="EMBL" id="CP002209">
    <property type="protein sequence ID" value="ADN75845.1"/>
    <property type="molecule type" value="Genomic_DNA"/>
</dbReference>
<dbReference type="InterPro" id="IPR016181">
    <property type="entry name" value="Acyl_CoA_acyltransferase"/>
</dbReference>
<dbReference type="KEGG" id="fbl:Fbal_1641"/>
<feature type="domain" description="N-acetyltransferase" evidence="1">
    <location>
        <begin position="33"/>
        <end position="195"/>
    </location>
</feature>
<keyword evidence="2" id="KW-0808">Transferase</keyword>
<evidence type="ECO:0000313" key="2">
    <source>
        <dbReference type="EMBL" id="ADN75845.1"/>
    </source>
</evidence>
<dbReference type="GO" id="GO:0016747">
    <property type="term" value="F:acyltransferase activity, transferring groups other than amino-acyl groups"/>
    <property type="evidence" value="ECO:0007669"/>
    <property type="project" value="InterPro"/>
</dbReference>
<keyword evidence="3" id="KW-1185">Reference proteome</keyword>
<sequence length="210" mass="23590">MPMELAPAHCPTLNADEAARLFLTDHTRDGTPVVIRAITPEDKYEMRDIYPTLSERTLYMRFFRVISAPSLEAISRYTDVDFDTHLALVVLWGPEQRMVAAGRLIRATADSDVAELSCLVIDEMQHRGIGRVLVRQLLETGREWGVNRVIALVHAENHAMLKLLKTQGYPTELVYDEGEFTVTLDTHLPPTDDNDINHATVGAMHQGIEA</sequence>
<evidence type="ECO:0000259" key="1">
    <source>
        <dbReference type="PROSITE" id="PS51186"/>
    </source>
</evidence>
<dbReference type="InterPro" id="IPR000182">
    <property type="entry name" value="GNAT_dom"/>
</dbReference>
<gene>
    <name evidence="2" type="ordered locus">Fbal_1641</name>
</gene>
<dbReference type="OrthoDB" id="6397883at2"/>
<dbReference type="Gene3D" id="3.40.630.30">
    <property type="match status" value="1"/>
</dbReference>